<organism evidence="1">
    <name type="scientific">Bellilinea caldifistulae</name>
    <dbReference type="NCBI Taxonomy" id="360411"/>
    <lineage>
        <taxon>Bacteria</taxon>
        <taxon>Bacillati</taxon>
        <taxon>Chloroflexota</taxon>
        <taxon>Anaerolineae</taxon>
        <taxon>Anaerolineales</taxon>
        <taxon>Anaerolineaceae</taxon>
        <taxon>Bellilinea</taxon>
    </lineage>
</organism>
<accession>A0A7C4Q585</accession>
<dbReference type="AlphaFoldDB" id="A0A7C4Q585"/>
<proteinExistence type="predicted"/>
<name>A0A7C4Q585_9CHLR</name>
<dbReference type="EMBL" id="DSXR01000116">
    <property type="protein sequence ID" value="HGS88193.1"/>
    <property type="molecule type" value="Genomic_DNA"/>
</dbReference>
<gene>
    <name evidence="1" type="ORF">ENT17_11345</name>
</gene>
<reference evidence="1" key="1">
    <citation type="journal article" date="2020" name="mSystems">
        <title>Genome- and Community-Level Interaction Insights into Carbon Utilization and Element Cycling Functions of Hydrothermarchaeota in Hydrothermal Sediment.</title>
        <authorList>
            <person name="Zhou Z."/>
            <person name="Liu Y."/>
            <person name="Xu W."/>
            <person name="Pan J."/>
            <person name="Luo Z.H."/>
            <person name="Li M."/>
        </authorList>
    </citation>
    <scope>NUCLEOTIDE SEQUENCE [LARGE SCALE GENOMIC DNA]</scope>
    <source>
        <strain evidence="1">SpSt-556</strain>
    </source>
</reference>
<evidence type="ECO:0000313" key="1">
    <source>
        <dbReference type="EMBL" id="HGS88193.1"/>
    </source>
</evidence>
<comment type="caution">
    <text evidence="1">The sequence shown here is derived from an EMBL/GenBank/DDBJ whole genome shotgun (WGS) entry which is preliminary data.</text>
</comment>
<sequence>METITPSALEVSLWTVKCPIRRGWMESGCTLSSGIGFRFLSFAGLIEWRGLQGIDEALDEGKELTQVFKCHPFAALHMVNAPSPTPRPIQACLLPLPPETNDKCVLGGWWWMIRHLTSAQKNCSFKEQSSKEVSKKYQIGSCLSIKYCALQIPGNAAAVSD</sequence>
<protein>
    <submittedName>
        <fullName evidence="1">Uncharacterized protein</fullName>
    </submittedName>
</protein>